<evidence type="ECO:0000313" key="1">
    <source>
        <dbReference type="EMBL" id="GAA0565955.1"/>
    </source>
</evidence>
<comment type="caution">
    <text evidence="1">The sequence shown here is derived from an EMBL/GenBank/DDBJ whole genome shotgun (WGS) entry which is preliminary data.</text>
</comment>
<dbReference type="EMBL" id="BAAADD010000003">
    <property type="protein sequence ID" value="GAA0565955.1"/>
    <property type="molecule type" value="Genomic_DNA"/>
</dbReference>
<reference evidence="1 2" key="1">
    <citation type="journal article" date="2019" name="Int. J. Syst. Evol. Microbiol.">
        <title>The Global Catalogue of Microorganisms (GCM) 10K type strain sequencing project: providing services to taxonomists for standard genome sequencing and annotation.</title>
        <authorList>
            <consortium name="The Broad Institute Genomics Platform"/>
            <consortium name="The Broad Institute Genome Sequencing Center for Infectious Disease"/>
            <person name="Wu L."/>
            <person name="Ma J."/>
        </authorList>
    </citation>
    <scope>NUCLEOTIDE SEQUENCE [LARGE SCALE GENOMIC DNA]</scope>
    <source>
        <strain evidence="1 2">JCM 15089</strain>
    </source>
</reference>
<gene>
    <name evidence="1" type="ORF">GCM10008942_12930</name>
</gene>
<keyword evidence="2" id="KW-1185">Reference proteome</keyword>
<evidence type="ECO:0000313" key="2">
    <source>
        <dbReference type="Proteomes" id="UP001499951"/>
    </source>
</evidence>
<organism evidence="1 2">
    <name type="scientific">Rhizomicrobium electricum</name>
    <dbReference type="NCBI Taxonomy" id="480070"/>
    <lineage>
        <taxon>Bacteria</taxon>
        <taxon>Pseudomonadati</taxon>
        <taxon>Pseudomonadota</taxon>
        <taxon>Alphaproteobacteria</taxon>
        <taxon>Micropepsales</taxon>
        <taxon>Micropepsaceae</taxon>
        <taxon>Rhizomicrobium</taxon>
    </lineage>
</organism>
<dbReference type="Proteomes" id="UP001499951">
    <property type="component" value="Unassembled WGS sequence"/>
</dbReference>
<sequence>MAQTVSASAACAGTAKTASIAPHNSFRMILQPKTRAEPNRGTVAEGKREIAAGVLGSASGESPC</sequence>
<name>A0ABN1EGA5_9PROT</name>
<proteinExistence type="predicted"/>
<protein>
    <submittedName>
        <fullName evidence="1">Uncharacterized protein</fullName>
    </submittedName>
</protein>
<accession>A0ABN1EGA5</accession>